<dbReference type="InterPro" id="IPR027417">
    <property type="entry name" value="P-loop_NTPase"/>
</dbReference>
<sequence length="560" mass="65622">MTLLSLICDNPRFKTLNFNKDLNIVVGKQLNQEQKDTVNGIGKSLSLEMLHYMLNASISQKMQEFLKDYGTFKLSFVHDNNGYVIEKNFKDNKWVINDKNYNKTNYANELNKIFSNTINSNKISFRQVFNCFARRSGYYDYLRQQNMDKNDYGQRLVNLFLLGIDIKLQEENHKLKEALNSLKTAKKELENYEKQVPKKNIKDIEDEIQRIQENLNQFVVAKNYSELKERANRLTENLNNIRNEIYKLQRSMALKKANLATSENINIDIEEIKKIYDEAKIFFEDKILKRLDEAQNFHNQLAKSRKDRISVEIDEIRQELKRLEDNMEDIGNQRDQLLKDLKNSGALEERDALKDRILTLEKEKKDLEIYSATLENFQKDKTNIDYKIAEIKKNAVKYMEDDKLKLDTIENKFRDIVKKFYNNNGGSLKITMTNDAKNLFNIDAEIPKDGSFSIGNVKTFCYDILLYMLNPDILGFLAHDGELFSEMDKRQKATIFKIILDQVKSGNLQYFVNIGDASFNEILNDDTGILSDEDKKLIESKVILQISEDPHTWLFGQKFD</sequence>
<dbReference type="InterPro" id="IPR018760">
    <property type="entry name" value="DUF2326"/>
</dbReference>
<evidence type="ECO:0000259" key="2">
    <source>
        <dbReference type="Pfam" id="PF10088"/>
    </source>
</evidence>
<evidence type="ECO:0000256" key="1">
    <source>
        <dbReference type="SAM" id="Coils"/>
    </source>
</evidence>
<evidence type="ECO:0000313" key="3">
    <source>
        <dbReference type="EMBL" id="CAD7288293.1"/>
    </source>
</evidence>
<comment type="caution">
    <text evidence="3">The sequence shown here is derived from an EMBL/GenBank/DDBJ whole genome shotgun (WGS) entry which is preliminary data.</text>
</comment>
<dbReference type="Gene3D" id="3.40.50.300">
    <property type="entry name" value="P-loop containing nucleotide triphosphate hydrolases"/>
    <property type="match status" value="1"/>
</dbReference>
<feature type="domain" description="DUF2326" evidence="2">
    <location>
        <begin position="416"/>
        <end position="557"/>
    </location>
</feature>
<dbReference type="Pfam" id="PF10088">
    <property type="entry name" value="DUF2326"/>
    <property type="match status" value="1"/>
</dbReference>
<keyword evidence="4" id="KW-1185">Reference proteome</keyword>
<feature type="coiled-coil region" evidence="1">
    <location>
        <begin position="299"/>
        <end position="380"/>
    </location>
</feature>
<dbReference type="RefSeq" id="WP_229932831.1">
    <property type="nucleotide sequence ID" value="NZ_CAJHOF010000007.1"/>
</dbReference>
<name>A0ABM8Q654_9BACT</name>
<reference evidence="3 4" key="1">
    <citation type="submission" date="2020-11" db="EMBL/GenBank/DDBJ databases">
        <authorList>
            <person name="Peeters C."/>
        </authorList>
    </citation>
    <scope>NUCLEOTIDE SEQUENCE [LARGE SCALE GENOMIC DNA]</scope>
    <source>
        <strain evidence="3 4">LMG 7974</strain>
    </source>
</reference>
<gene>
    <name evidence="3" type="ORF">LMG7974_00916</name>
</gene>
<dbReference type="Proteomes" id="UP000789803">
    <property type="component" value="Unassembled WGS sequence"/>
</dbReference>
<protein>
    <recommendedName>
        <fullName evidence="2">DUF2326 domain-containing protein</fullName>
    </recommendedName>
</protein>
<evidence type="ECO:0000313" key="4">
    <source>
        <dbReference type="Proteomes" id="UP000789803"/>
    </source>
</evidence>
<proteinExistence type="predicted"/>
<accession>A0ABM8Q654</accession>
<feature type="coiled-coil region" evidence="1">
    <location>
        <begin position="168"/>
        <end position="251"/>
    </location>
</feature>
<organism evidence="3 4">
    <name type="scientific">Campylobacter majalis</name>
    <dbReference type="NCBI Taxonomy" id="2790656"/>
    <lineage>
        <taxon>Bacteria</taxon>
        <taxon>Pseudomonadati</taxon>
        <taxon>Campylobacterota</taxon>
        <taxon>Epsilonproteobacteria</taxon>
        <taxon>Campylobacterales</taxon>
        <taxon>Campylobacteraceae</taxon>
        <taxon>Campylobacter</taxon>
    </lineage>
</organism>
<dbReference type="EMBL" id="CAJHOF010000007">
    <property type="protein sequence ID" value="CAD7288293.1"/>
    <property type="molecule type" value="Genomic_DNA"/>
</dbReference>
<keyword evidence="1" id="KW-0175">Coiled coil</keyword>